<dbReference type="OrthoDB" id="425983at2"/>
<dbReference type="Gene3D" id="2.40.50.180">
    <property type="entry name" value="CheA-289, Domain 4"/>
    <property type="match status" value="1"/>
</dbReference>
<accession>K9WNW9</accession>
<dbReference type="STRING" id="1173027.Mic7113_5866"/>
<dbReference type="GO" id="GO:0005829">
    <property type="term" value="C:cytosol"/>
    <property type="evidence" value="ECO:0007669"/>
    <property type="project" value="TreeGrafter"/>
</dbReference>
<dbReference type="SUPFAM" id="SSF50341">
    <property type="entry name" value="CheW-like"/>
    <property type="match status" value="1"/>
</dbReference>
<dbReference type="KEGG" id="mic:Mic7113_5866"/>
<dbReference type="GO" id="GO:0007165">
    <property type="term" value="P:signal transduction"/>
    <property type="evidence" value="ECO:0007669"/>
    <property type="project" value="InterPro"/>
</dbReference>
<keyword evidence="3" id="KW-1185">Reference proteome</keyword>
<gene>
    <name evidence="2" type="ORF">Mic7113_5866</name>
</gene>
<dbReference type="PANTHER" id="PTHR22617:SF23">
    <property type="entry name" value="CHEMOTAXIS PROTEIN CHEW"/>
    <property type="match status" value="1"/>
</dbReference>
<dbReference type="GO" id="GO:0006935">
    <property type="term" value="P:chemotaxis"/>
    <property type="evidence" value="ECO:0007669"/>
    <property type="project" value="InterPro"/>
</dbReference>
<feature type="domain" description="CheW-like" evidence="1">
    <location>
        <begin position="32"/>
        <end position="178"/>
    </location>
</feature>
<dbReference type="Proteomes" id="UP000010471">
    <property type="component" value="Chromosome"/>
</dbReference>
<reference evidence="2 3" key="1">
    <citation type="submission" date="2012-06" db="EMBL/GenBank/DDBJ databases">
        <title>Finished chromosome of genome of Microcoleus sp. PCC 7113.</title>
        <authorList>
            <consortium name="US DOE Joint Genome Institute"/>
            <person name="Gugger M."/>
            <person name="Coursin T."/>
            <person name="Rippka R."/>
            <person name="Tandeau De Marsac N."/>
            <person name="Huntemann M."/>
            <person name="Wei C.-L."/>
            <person name="Han J."/>
            <person name="Detter J.C."/>
            <person name="Han C."/>
            <person name="Tapia R."/>
            <person name="Chen A."/>
            <person name="Kyrpides N."/>
            <person name="Mavromatis K."/>
            <person name="Markowitz V."/>
            <person name="Szeto E."/>
            <person name="Ivanova N."/>
            <person name="Pagani I."/>
            <person name="Pati A."/>
            <person name="Goodwin L."/>
            <person name="Nordberg H.P."/>
            <person name="Cantor M.N."/>
            <person name="Hua S.X."/>
            <person name="Woyke T."/>
            <person name="Kerfeld C.A."/>
        </authorList>
    </citation>
    <scope>NUCLEOTIDE SEQUENCE [LARGE SCALE GENOMIC DNA]</scope>
    <source>
        <strain evidence="2 3">PCC 7113</strain>
    </source>
</reference>
<name>K9WNW9_9CYAN</name>
<proteinExistence type="predicted"/>
<evidence type="ECO:0000313" key="3">
    <source>
        <dbReference type="Proteomes" id="UP000010471"/>
    </source>
</evidence>
<dbReference type="AlphaFoldDB" id="K9WNW9"/>
<organism evidence="2 3">
    <name type="scientific">Allocoleopsis franciscana PCC 7113</name>
    <dbReference type="NCBI Taxonomy" id="1173027"/>
    <lineage>
        <taxon>Bacteria</taxon>
        <taxon>Bacillati</taxon>
        <taxon>Cyanobacteriota</taxon>
        <taxon>Cyanophyceae</taxon>
        <taxon>Coleofasciculales</taxon>
        <taxon>Coleofasciculaceae</taxon>
        <taxon>Allocoleopsis</taxon>
        <taxon>Allocoleopsis franciscana</taxon>
    </lineage>
</organism>
<sequence length="182" mass="20237">MLNSLDFGQTVNSLDGLTLDFLSEAPLPPETRQRLLRFPLGVEDSALLPLEQITEIFRLNVAEILPVPEMPSQVLGICNWRGEMIWLIDLNYLVGCPPLFRQQSLLVPPTVMVVQVQGQSVGLVVQQVNDIELHDLQQLQPVAPGLFPAKLLPFVLGALRGDNGTVLDVIAITQYPLWQRHS</sequence>
<dbReference type="PANTHER" id="PTHR22617">
    <property type="entry name" value="CHEMOTAXIS SENSOR HISTIDINE KINASE-RELATED"/>
    <property type="match status" value="1"/>
</dbReference>
<dbReference type="Pfam" id="PF01584">
    <property type="entry name" value="CheW"/>
    <property type="match status" value="1"/>
</dbReference>
<dbReference type="EMBL" id="CP003630">
    <property type="protein sequence ID" value="AFZ21479.1"/>
    <property type="molecule type" value="Genomic_DNA"/>
</dbReference>
<dbReference type="SMART" id="SM00260">
    <property type="entry name" value="CheW"/>
    <property type="match status" value="1"/>
</dbReference>
<protein>
    <submittedName>
        <fullName evidence="2">Chemotaxis signal transduction protein</fullName>
    </submittedName>
</protein>
<dbReference type="HOGENOM" id="CLU_048995_5_1_3"/>
<dbReference type="InterPro" id="IPR002545">
    <property type="entry name" value="CheW-lke_dom"/>
</dbReference>
<evidence type="ECO:0000313" key="2">
    <source>
        <dbReference type="EMBL" id="AFZ21479.1"/>
    </source>
</evidence>
<dbReference type="InterPro" id="IPR039315">
    <property type="entry name" value="CheW"/>
</dbReference>
<dbReference type="RefSeq" id="WP_015185608.1">
    <property type="nucleotide sequence ID" value="NC_019738.1"/>
</dbReference>
<dbReference type="InterPro" id="IPR036061">
    <property type="entry name" value="CheW-like_dom_sf"/>
</dbReference>
<dbReference type="eggNOG" id="COG0835">
    <property type="taxonomic scope" value="Bacteria"/>
</dbReference>
<evidence type="ECO:0000259" key="1">
    <source>
        <dbReference type="PROSITE" id="PS50851"/>
    </source>
</evidence>
<dbReference type="PROSITE" id="PS50851">
    <property type="entry name" value="CHEW"/>
    <property type="match status" value="1"/>
</dbReference>